<dbReference type="InterPro" id="IPR000847">
    <property type="entry name" value="LysR_HTH_N"/>
</dbReference>
<dbReference type="AlphaFoldDB" id="A0A2K8QJA8"/>
<comment type="similarity">
    <text evidence="1">Belongs to the LysR transcriptional regulatory family.</text>
</comment>
<dbReference type="PANTHER" id="PTHR30537:SF20">
    <property type="entry name" value="TRANSCRIPTIONAL REGULATORY PROTEIN"/>
    <property type="match status" value="1"/>
</dbReference>
<reference evidence="7" key="1">
    <citation type="journal article" date="2018" name="Genome Announc.">
        <title>Complete genome sequence of a Dickeya fangzhongdai type strain causing bleeding canker of pear tree trunks.</title>
        <authorList>
            <person name="Zhao Y."/>
            <person name="Tian Y."/>
            <person name="Li X."/>
            <person name="Hu B."/>
        </authorList>
    </citation>
    <scope>NUCLEOTIDE SEQUENCE [LARGE SCALE GENOMIC DNA]</scope>
    <source>
        <strain evidence="7">DSM 101947</strain>
    </source>
</reference>
<accession>A0A2K8QJA8</accession>
<keyword evidence="3" id="KW-0238">DNA-binding</keyword>
<evidence type="ECO:0000259" key="5">
    <source>
        <dbReference type="PROSITE" id="PS50931"/>
    </source>
</evidence>
<dbReference type="SUPFAM" id="SSF46785">
    <property type="entry name" value="Winged helix' DNA-binding domain"/>
    <property type="match status" value="1"/>
</dbReference>
<dbReference type="PANTHER" id="PTHR30537">
    <property type="entry name" value="HTH-TYPE TRANSCRIPTIONAL REGULATOR"/>
    <property type="match status" value="1"/>
</dbReference>
<dbReference type="Proteomes" id="UP000231901">
    <property type="component" value="Chromosome"/>
</dbReference>
<gene>
    <name evidence="6" type="ORF">CVE23_01815</name>
</gene>
<dbReference type="GO" id="GO:0003700">
    <property type="term" value="F:DNA-binding transcription factor activity"/>
    <property type="evidence" value="ECO:0007669"/>
    <property type="project" value="InterPro"/>
</dbReference>
<dbReference type="FunFam" id="1.10.10.10:FF:000001">
    <property type="entry name" value="LysR family transcriptional regulator"/>
    <property type="match status" value="1"/>
</dbReference>
<dbReference type="InterPro" id="IPR005119">
    <property type="entry name" value="LysR_subst-bd"/>
</dbReference>
<dbReference type="SUPFAM" id="SSF53850">
    <property type="entry name" value="Periplasmic binding protein-like II"/>
    <property type="match status" value="1"/>
</dbReference>
<dbReference type="GO" id="GO:0043565">
    <property type="term" value="F:sequence-specific DNA binding"/>
    <property type="evidence" value="ECO:0007669"/>
    <property type="project" value="TreeGrafter"/>
</dbReference>
<evidence type="ECO:0000313" key="6">
    <source>
        <dbReference type="EMBL" id="ATZ92820.1"/>
    </source>
</evidence>
<dbReference type="Pfam" id="PF00126">
    <property type="entry name" value="HTH_1"/>
    <property type="match status" value="1"/>
</dbReference>
<dbReference type="EMBL" id="CP025003">
    <property type="protein sequence ID" value="ATZ92820.1"/>
    <property type="molecule type" value="Genomic_DNA"/>
</dbReference>
<dbReference type="InterPro" id="IPR036390">
    <property type="entry name" value="WH_DNA-bd_sf"/>
</dbReference>
<dbReference type="InterPro" id="IPR058163">
    <property type="entry name" value="LysR-type_TF_proteobact-type"/>
</dbReference>
<evidence type="ECO:0000256" key="1">
    <source>
        <dbReference type="ARBA" id="ARBA00009437"/>
    </source>
</evidence>
<evidence type="ECO:0000256" key="4">
    <source>
        <dbReference type="ARBA" id="ARBA00023163"/>
    </source>
</evidence>
<keyword evidence="7" id="KW-1185">Reference proteome</keyword>
<proteinExistence type="inferred from homology"/>
<evidence type="ECO:0000256" key="3">
    <source>
        <dbReference type="ARBA" id="ARBA00023125"/>
    </source>
</evidence>
<dbReference type="InterPro" id="IPR036388">
    <property type="entry name" value="WH-like_DNA-bd_sf"/>
</dbReference>
<feature type="domain" description="HTH lysR-type" evidence="5">
    <location>
        <begin position="3"/>
        <end position="60"/>
    </location>
</feature>
<keyword evidence="2" id="KW-0805">Transcription regulation</keyword>
<dbReference type="Gene3D" id="3.40.190.290">
    <property type="match status" value="1"/>
</dbReference>
<dbReference type="KEGG" id="dfn:CVE23_01815"/>
<evidence type="ECO:0000256" key="2">
    <source>
        <dbReference type="ARBA" id="ARBA00023015"/>
    </source>
</evidence>
<dbReference type="GeneID" id="66563080"/>
<dbReference type="Pfam" id="PF03466">
    <property type="entry name" value="LysR_substrate"/>
    <property type="match status" value="1"/>
</dbReference>
<protein>
    <submittedName>
        <fullName evidence="6">LysR family transcriptional regulator</fullName>
    </submittedName>
</protein>
<name>A0A2K8QJA8_9GAMM</name>
<dbReference type="RefSeq" id="WP_100848735.1">
    <property type="nucleotide sequence ID" value="NZ_BMJF01000011.1"/>
</dbReference>
<dbReference type="PROSITE" id="PS50931">
    <property type="entry name" value="HTH_LYSR"/>
    <property type="match status" value="1"/>
</dbReference>
<organism evidence="6 7">
    <name type="scientific">Dickeya fangzhongdai</name>
    <dbReference type="NCBI Taxonomy" id="1778540"/>
    <lineage>
        <taxon>Bacteria</taxon>
        <taxon>Pseudomonadati</taxon>
        <taxon>Pseudomonadota</taxon>
        <taxon>Gammaproteobacteria</taxon>
        <taxon>Enterobacterales</taxon>
        <taxon>Pectobacteriaceae</taxon>
        <taxon>Dickeya</taxon>
    </lineage>
</organism>
<evidence type="ECO:0000313" key="7">
    <source>
        <dbReference type="Proteomes" id="UP000231901"/>
    </source>
</evidence>
<dbReference type="Gene3D" id="1.10.10.10">
    <property type="entry name" value="Winged helix-like DNA-binding domain superfamily/Winged helix DNA-binding domain"/>
    <property type="match status" value="1"/>
</dbReference>
<dbReference type="GO" id="GO:0006351">
    <property type="term" value="P:DNA-templated transcription"/>
    <property type="evidence" value="ECO:0007669"/>
    <property type="project" value="TreeGrafter"/>
</dbReference>
<keyword evidence="4" id="KW-0804">Transcription</keyword>
<sequence>MKVTLEEMQAFVVVVDSGSVTAAAAQLGQTTSGISRALGRLESKLGMTLLHRTTRRLALSEEGQIFLQHAREVLQTVELAEEQIALRRRKPSGRLRINAAASFMQHVIVPLIPEFRRRYPCISLELNTDDVIIDLLEQHTDVAIRIGELRDSSIHARPLGATRLRILASPAYLNRHGTPLGVEALAGHTLLGFTQSESLNLWPLRSAFGDYYPIVPTIAASNGEMLRQLALRGEGIVRLSDFMTRDDVAAGRLVQILTDDTLEMRLPVNAVFYRNTALASRIVSFLDFLSEKVAQHPL</sequence>